<dbReference type="InterPro" id="IPR015947">
    <property type="entry name" value="PUA-like_sf"/>
</dbReference>
<dbReference type="AlphaFoldDB" id="A0A510VBZ7"/>
<protein>
    <recommendedName>
        <fullName evidence="1">ASCH domain-containing protein</fullName>
    </recommendedName>
</protein>
<dbReference type="Gene3D" id="3.10.400.10">
    <property type="entry name" value="Sulfate adenylyltransferase"/>
    <property type="match status" value="1"/>
</dbReference>
<evidence type="ECO:0000259" key="1">
    <source>
        <dbReference type="SMART" id="SM01022"/>
    </source>
</evidence>
<dbReference type="Pfam" id="PF04266">
    <property type="entry name" value="ASCH"/>
    <property type="match status" value="1"/>
</dbReference>
<feature type="domain" description="ASCH" evidence="1">
    <location>
        <begin position="55"/>
        <end position="174"/>
    </location>
</feature>
<evidence type="ECO:0000313" key="3">
    <source>
        <dbReference type="Proteomes" id="UP000321118"/>
    </source>
</evidence>
<evidence type="ECO:0000313" key="2">
    <source>
        <dbReference type="EMBL" id="GEK22790.1"/>
    </source>
</evidence>
<keyword evidence="3" id="KW-1185">Reference proteome</keyword>
<accession>A0A510VBZ7</accession>
<dbReference type="CDD" id="cd06553">
    <property type="entry name" value="ASCH_Ef3133_like"/>
    <property type="match status" value="1"/>
</dbReference>
<comment type="caution">
    <text evidence="2">The sequence shown here is derived from an EMBL/GenBank/DDBJ whole genome shotgun (WGS) entry which is preliminary data.</text>
</comment>
<dbReference type="InterPro" id="IPR009326">
    <property type="entry name" value="DUF984"/>
</dbReference>
<sequence>MTDEQVEPAEHAAEGAVEDLRIAAFWQAARGHVGMGKMDQVLGGTADDVVPPPSWSYGDDAEAQELLDRVLDGRKTATALAVAELEQVGLEIPRVGDLSIVVDGSGDPRALLRTTEVEVVPFDQVTAEHATAEAEGDGSLESWRAQHEASWRRVLGEAFSPSLDVMLERFELVYPTVGPTPAVD</sequence>
<gene>
    <name evidence="2" type="ORF">CXY01_33100</name>
</gene>
<dbReference type="PANTHER" id="PTHR39203">
    <property type="entry name" value="CYTOPLASMIC PROTEIN-RELATED"/>
    <property type="match status" value="1"/>
</dbReference>
<name>A0A510VBZ7_9CELL</name>
<dbReference type="EMBL" id="BJUB01000011">
    <property type="protein sequence ID" value="GEK22790.1"/>
    <property type="molecule type" value="Genomic_DNA"/>
</dbReference>
<dbReference type="SMART" id="SM01022">
    <property type="entry name" value="ASCH"/>
    <property type="match status" value="1"/>
</dbReference>
<dbReference type="Proteomes" id="UP000321118">
    <property type="component" value="Unassembled WGS sequence"/>
</dbReference>
<dbReference type="SUPFAM" id="SSF88697">
    <property type="entry name" value="PUA domain-like"/>
    <property type="match status" value="1"/>
</dbReference>
<reference evidence="2 3" key="1">
    <citation type="submission" date="2019-07" db="EMBL/GenBank/DDBJ databases">
        <title>Whole genome shotgun sequence of Cellulomonas xylanilytica NBRC 101102.</title>
        <authorList>
            <person name="Hosoyama A."/>
            <person name="Uohara A."/>
            <person name="Ohji S."/>
            <person name="Ichikawa N."/>
        </authorList>
    </citation>
    <scope>NUCLEOTIDE SEQUENCE [LARGE SCALE GENOMIC DNA]</scope>
    <source>
        <strain evidence="2 3">NBRC 101102</strain>
    </source>
</reference>
<dbReference type="RefSeq" id="WP_146929402.1">
    <property type="nucleotide sequence ID" value="NZ_BJUB01000011.1"/>
</dbReference>
<dbReference type="OrthoDB" id="9807542at2"/>
<organism evidence="2 3">
    <name type="scientific">Cellulomonas xylanilytica</name>
    <dbReference type="NCBI Taxonomy" id="233583"/>
    <lineage>
        <taxon>Bacteria</taxon>
        <taxon>Bacillati</taxon>
        <taxon>Actinomycetota</taxon>
        <taxon>Actinomycetes</taxon>
        <taxon>Micrococcales</taxon>
        <taxon>Cellulomonadaceae</taxon>
        <taxon>Cellulomonas</taxon>
    </lineage>
</organism>
<dbReference type="PANTHER" id="PTHR39203:SF1">
    <property type="entry name" value="CYTOPLASMIC PROTEIN"/>
    <property type="match status" value="1"/>
</dbReference>
<proteinExistence type="predicted"/>
<dbReference type="InterPro" id="IPR007374">
    <property type="entry name" value="ASCH_domain"/>
</dbReference>